<dbReference type="InterPro" id="IPR011990">
    <property type="entry name" value="TPR-like_helical_dom_sf"/>
</dbReference>
<dbReference type="PANTHER" id="PTHR38462">
    <property type="entry name" value="EXONUCLEASE-LIKE PROTEIN"/>
    <property type="match status" value="1"/>
</dbReference>
<dbReference type="SUPFAM" id="SSF53098">
    <property type="entry name" value="Ribonuclease H-like"/>
    <property type="match status" value="1"/>
</dbReference>
<comment type="caution">
    <text evidence="2">The sequence shown here is derived from an EMBL/GenBank/DDBJ whole genome shotgun (WGS) entry which is preliminary data.</text>
</comment>
<dbReference type="Proteomes" id="UP000050417">
    <property type="component" value="Unassembled WGS sequence"/>
</dbReference>
<dbReference type="EMBL" id="LGCL01000002">
    <property type="protein sequence ID" value="KPL81024.1"/>
    <property type="molecule type" value="Genomic_DNA"/>
</dbReference>
<keyword evidence="3" id="KW-1185">Reference proteome</keyword>
<dbReference type="STRING" id="1134406.ADN00_00305"/>
<dbReference type="InterPro" id="IPR036397">
    <property type="entry name" value="RNaseH_sf"/>
</dbReference>
<dbReference type="InterPro" id="IPR038720">
    <property type="entry name" value="YprB_RNase_H-like_dom"/>
</dbReference>
<accession>A0A0P6XY41</accession>
<dbReference type="GO" id="GO:0003676">
    <property type="term" value="F:nucleic acid binding"/>
    <property type="evidence" value="ECO:0007669"/>
    <property type="project" value="InterPro"/>
</dbReference>
<protein>
    <recommendedName>
        <fullName evidence="1">YprB ribonuclease H-like domain-containing protein</fullName>
    </recommendedName>
</protein>
<proteinExistence type="predicted"/>
<evidence type="ECO:0000313" key="2">
    <source>
        <dbReference type="EMBL" id="KPL81024.1"/>
    </source>
</evidence>
<dbReference type="InterPro" id="IPR012337">
    <property type="entry name" value="RNaseH-like_sf"/>
</dbReference>
<dbReference type="AlphaFoldDB" id="A0A0P6XY41"/>
<gene>
    <name evidence="2" type="ORF">ADN00_00305</name>
</gene>
<dbReference type="Gene3D" id="1.25.40.10">
    <property type="entry name" value="Tetratricopeptide repeat domain"/>
    <property type="match status" value="1"/>
</dbReference>
<reference evidence="2 3" key="1">
    <citation type="submission" date="2015-07" db="EMBL/GenBank/DDBJ databases">
        <title>Genome sequence of Ornatilinea apprima DSM 23815.</title>
        <authorList>
            <person name="Hemp J."/>
            <person name="Ward L.M."/>
            <person name="Pace L.A."/>
            <person name="Fischer W.W."/>
        </authorList>
    </citation>
    <scope>NUCLEOTIDE SEQUENCE [LARGE SCALE GENOMIC DNA]</scope>
    <source>
        <strain evidence="2 3">P3M-1</strain>
    </source>
</reference>
<dbReference type="Gene3D" id="3.30.420.10">
    <property type="entry name" value="Ribonuclease H-like superfamily/Ribonuclease H"/>
    <property type="match status" value="1"/>
</dbReference>
<dbReference type="RefSeq" id="WP_075060959.1">
    <property type="nucleotide sequence ID" value="NZ_LGCL01000002.1"/>
</dbReference>
<dbReference type="OrthoDB" id="9790530at2"/>
<organism evidence="2 3">
    <name type="scientific">Ornatilinea apprima</name>
    <dbReference type="NCBI Taxonomy" id="1134406"/>
    <lineage>
        <taxon>Bacteria</taxon>
        <taxon>Bacillati</taxon>
        <taxon>Chloroflexota</taxon>
        <taxon>Anaerolineae</taxon>
        <taxon>Anaerolineales</taxon>
        <taxon>Anaerolineaceae</taxon>
        <taxon>Ornatilinea</taxon>
    </lineage>
</organism>
<dbReference type="SUPFAM" id="SSF81901">
    <property type="entry name" value="HCP-like"/>
    <property type="match status" value="1"/>
</dbReference>
<dbReference type="PANTHER" id="PTHR38462:SF1">
    <property type="entry name" value="YPRB RIBONUCLEASE H-LIKE DOMAIN-CONTAINING PROTEIN"/>
    <property type="match status" value="1"/>
</dbReference>
<dbReference type="Pfam" id="PF13482">
    <property type="entry name" value="RNase_H_2"/>
    <property type="match status" value="1"/>
</dbReference>
<sequence length="416" mass="47499">MESISDRLKSLGVQKGFAKKSESRDSRAQQGQRTLQSLLNGEVQTNFYGESLSIREVYPPEYRHGVTNLSHPIDTDVICKVSRLASDINLQLDEILFLDTETSGLGGGTGTFAFLIGLGFYTGQGFQVQQLFMRDPSEEPSMLAELIKITTRFKAVLTYNGKSFDIPLLNNRYILNGLTSPFIQYPHIDLLQITRKIWSNRFDNRSLGHLENQLLGFFRSGEEVPGWMIPQIYFDFLADHNPIPLSGVFYHNKIDILSLAGLTLLAGETLSYPNSTDIHQLDQLSVAKVYQTLGRTEEALSIYDQCIQKDLTPPQQLQAIMNSAEMCKRDRKWDLALPLWKEASRLGSIEACIEIAKYLEHTTKEYDDALAWTEKARMLILNQTSYYYQQMKLAEVEKRSRRIQQKTQREKSTNND</sequence>
<feature type="domain" description="YprB ribonuclease H-like" evidence="1">
    <location>
        <begin position="96"/>
        <end position="262"/>
    </location>
</feature>
<evidence type="ECO:0000259" key="1">
    <source>
        <dbReference type="Pfam" id="PF13482"/>
    </source>
</evidence>
<name>A0A0P6XY41_9CHLR</name>
<evidence type="ECO:0000313" key="3">
    <source>
        <dbReference type="Proteomes" id="UP000050417"/>
    </source>
</evidence>